<keyword evidence="4 5" id="KW-0472">Membrane</keyword>
<comment type="subcellular location">
    <subcellularLocation>
        <location evidence="5">Cell membrane</location>
        <topology evidence="5">Multi-pass membrane protein</topology>
    </subcellularLocation>
    <subcellularLocation>
        <location evidence="1">Membrane</location>
        <topology evidence="1">Multi-pass membrane protein</topology>
    </subcellularLocation>
</comment>
<dbReference type="PANTHER" id="PTHR43701:SF12">
    <property type="entry name" value="MEMBRANE TRANSPORTER PROTEIN YTNM-RELATED"/>
    <property type="match status" value="1"/>
</dbReference>
<proteinExistence type="inferred from homology"/>
<evidence type="ECO:0000313" key="6">
    <source>
        <dbReference type="EMBL" id="MQT14366.1"/>
    </source>
</evidence>
<dbReference type="EMBL" id="VWNA01000001">
    <property type="protein sequence ID" value="MQT14366.1"/>
    <property type="molecule type" value="Genomic_DNA"/>
</dbReference>
<dbReference type="AlphaFoldDB" id="A0A6A7Y6D7"/>
<dbReference type="RefSeq" id="WP_312861643.1">
    <property type="nucleotide sequence ID" value="NZ_VWNA01000001.1"/>
</dbReference>
<dbReference type="InterPro" id="IPR002781">
    <property type="entry name" value="TM_pro_TauE-like"/>
</dbReference>
<keyword evidence="2 5" id="KW-0812">Transmembrane</keyword>
<feature type="transmembrane region" description="Helical" evidence="5">
    <location>
        <begin position="244"/>
        <end position="264"/>
    </location>
</feature>
<feature type="transmembrane region" description="Helical" evidence="5">
    <location>
        <begin position="170"/>
        <end position="200"/>
    </location>
</feature>
<name>A0A6A7Y6D7_9HYPH</name>
<feature type="transmembrane region" description="Helical" evidence="5">
    <location>
        <begin position="85"/>
        <end position="104"/>
    </location>
</feature>
<feature type="transmembrane region" description="Helical" evidence="5">
    <location>
        <begin position="12"/>
        <end position="39"/>
    </location>
</feature>
<comment type="caution">
    <text evidence="6">The sequence shown here is derived from an EMBL/GenBank/DDBJ whole genome shotgun (WGS) entry which is preliminary data.</text>
</comment>
<sequence>MEIYLPIAEMPINVLMIVGMGAAVGFISGLFGIGGGFLLTPLLIFSGVPTSVAVATVTPQMIASSASGALTYWRRRSIDLRLSGLLLVSGIAGASAGTWCFALLSRAGRLDVVISVSYMALLGTVGGLMLFESLRSLLRARREGGLPVHRRSHNWIHRMPLKMRFRTSRLYVSVIPVIGIGAGIGFIGALLGVGGGFILVPALIYLLRVPTSIVIGTSLVQTLGTMIIATLLHSVTSVSVDGLLALLMMVGGVIGAQFGAQMGLRMRGEHLRALLGLLVLAVALRFGYELIVHPVDLYQLSVLEWGARM</sequence>
<feature type="transmembrane region" description="Helical" evidence="5">
    <location>
        <begin position="110"/>
        <end position="131"/>
    </location>
</feature>
<evidence type="ECO:0000256" key="3">
    <source>
        <dbReference type="ARBA" id="ARBA00022989"/>
    </source>
</evidence>
<comment type="similarity">
    <text evidence="5">Belongs to the 4-toluene sulfonate uptake permease (TSUP) (TC 2.A.102) family.</text>
</comment>
<dbReference type="Proteomes" id="UP000332515">
    <property type="component" value="Unassembled WGS sequence"/>
</dbReference>
<keyword evidence="7" id="KW-1185">Reference proteome</keyword>
<evidence type="ECO:0000256" key="2">
    <source>
        <dbReference type="ARBA" id="ARBA00022692"/>
    </source>
</evidence>
<organism evidence="6 7">
    <name type="scientific">Segnochrobactrum spirostomi</name>
    <dbReference type="NCBI Taxonomy" id="2608987"/>
    <lineage>
        <taxon>Bacteria</taxon>
        <taxon>Pseudomonadati</taxon>
        <taxon>Pseudomonadota</taxon>
        <taxon>Alphaproteobacteria</taxon>
        <taxon>Hyphomicrobiales</taxon>
        <taxon>Segnochrobactraceae</taxon>
        <taxon>Segnochrobactrum</taxon>
    </lineage>
</organism>
<reference evidence="6 7" key="1">
    <citation type="submission" date="2019-09" db="EMBL/GenBank/DDBJ databases">
        <title>Segnochrobactrum spirostomi gen. nov., sp. nov., isolated from the ciliate Spirostomum cf. yagiui and description of a novel family, Segnochrobactraceae fam. nov. within the order Rhizobiales of the class Alphaproteobacteria.</title>
        <authorList>
            <person name="Akter S."/>
            <person name="Shazib S.U.A."/>
            <person name="Shin M.K."/>
        </authorList>
    </citation>
    <scope>NUCLEOTIDE SEQUENCE [LARGE SCALE GENOMIC DNA]</scope>
    <source>
        <strain evidence="6 7">Sp-1</strain>
    </source>
</reference>
<feature type="transmembrane region" description="Helical" evidence="5">
    <location>
        <begin position="212"/>
        <end position="232"/>
    </location>
</feature>
<keyword evidence="5" id="KW-1003">Cell membrane</keyword>
<keyword evidence="3 5" id="KW-1133">Transmembrane helix</keyword>
<dbReference type="InterPro" id="IPR051598">
    <property type="entry name" value="TSUP/Inactive_protease-like"/>
</dbReference>
<dbReference type="Pfam" id="PF01925">
    <property type="entry name" value="TauE"/>
    <property type="match status" value="1"/>
</dbReference>
<evidence type="ECO:0000256" key="4">
    <source>
        <dbReference type="ARBA" id="ARBA00023136"/>
    </source>
</evidence>
<accession>A0A6A7Y6D7</accession>
<protein>
    <recommendedName>
        <fullName evidence="5">Probable membrane transporter protein</fullName>
    </recommendedName>
</protein>
<evidence type="ECO:0000256" key="5">
    <source>
        <dbReference type="RuleBase" id="RU363041"/>
    </source>
</evidence>
<dbReference type="GO" id="GO:0005886">
    <property type="term" value="C:plasma membrane"/>
    <property type="evidence" value="ECO:0007669"/>
    <property type="project" value="UniProtKB-SubCell"/>
</dbReference>
<gene>
    <name evidence="6" type="ORF">F0357_17270</name>
</gene>
<dbReference type="PANTHER" id="PTHR43701">
    <property type="entry name" value="MEMBRANE TRANSPORTER PROTEIN MJ0441-RELATED"/>
    <property type="match status" value="1"/>
</dbReference>
<evidence type="ECO:0000313" key="7">
    <source>
        <dbReference type="Proteomes" id="UP000332515"/>
    </source>
</evidence>
<evidence type="ECO:0000256" key="1">
    <source>
        <dbReference type="ARBA" id="ARBA00004141"/>
    </source>
</evidence>